<sequence length="251" mass="27914">MPDNPVTPQAARDLRITVLYDNYPDKDGLETAWGFACVIQGLEKTILFDTGGDGRPLLANMKACWIEPEDIDILAISHQHWDHHGGIYNFLEKSQGVSLYVPASFSAIFKKDVQRYTCHLIDVKAPLKLCEHVYSTGDIDGTIREQALVLHTEKGIIVITGCAHPGIVKILKTAKEVVQDMIFFVLGGFHLMHDKSDSIEQVVSEFKQLGVRYAAPTHCSGDLARDMFKQAYQDKYLPIGAGTVINTKDLV</sequence>
<dbReference type="GO" id="GO:0016740">
    <property type="term" value="F:transferase activity"/>
    <property type="evidence" value="ECO:0007669"/>
    <property type="project" value="TreeGrafter"/>
</dbReference>
<dbReference type="InterPro" id="IPR052926">
    <property type="entry name" value="Metallo-beta-lactamase_dom"/>
</dbReference>
<reference evidence="2 3" key="1">
    <citation type="submission" date="2017-10" db="EMBL/GenBank/DDBJ databases">
        <title>Novel microbial diversity and functional potential in the marine mammal oral microbiome.</title>
        <authorList>
            <person name="Dudek N.K."/>
            <person name="Sun C.L."/>
            <person name="Burstein D."/>
            <person name="Kantor R.S."/>
            <person name="Aliaga Goltsman D.S."/>
            <person name="Bik E.M."/>
            <person name="Thomas B.C."/>
            <person name="Banfield J.F."/>
            <person name="Relman D.A."/>
        </authorList>
    </citation>
    <scope>NUCLEOTIDE SEQUENCE [LARGE SCALE GENOMIC DNA]</scope>
    <source>
        <strain evidence="2">DOLJORAL78_47_16</strain>
    </source>
</reference>
<dbReference type="Pfam" id="PF00753">
    <property type="entry name" value="Lactamase_B"/>
    <property type="match status" value="1"/>
</dbReference>
<dbReference type="SUPFAM" id="SSF56281">
    <property type="entry name" value="Metallo-hydrolase/oxidoreductase"/>
    <property type="match status" value="1"/>
</dbReference>
<dbReference type="PANTHER" id="PTHR13754">
    <property type="entry name" value="METALLO-BETA-LACTAMASE SUPERFAMILY PROTEIN"/>
    <property type="match status" value="1"/>
</dbReference>
<evidence type="ECO:0000313" key="3">
    <source>
        <dbReference type="Proteomes" id="UP000230821"/>
    </source>
</evidence>
<dbReference type="PANTHER" id="PTHR13754:SF13">
    <property type="entry name" value="METALLO-BETA-LACTAMASE SUPERFAMILY PROTEIN (AFU_ORTHOLOGUE AFUA_3G07630)"/>
    <property type="match status" value="1"/>
</dbReference>
<keyword evidence="2" id="KW-0378">Hydrolase</keyword>
<accession>A0A2G6KLA4</accession>
<dbReference type="Proteomes" id="UP000230821">
    <property type="component" value="Unassembled WGS sequence"/>
</dbReference>
<proteinExistence type="predicted"/>
<dbReference type="EMBL" id="PDSK01000012">
    <property type="protein sequence ID" value="PIE36448.1"/>
    <property type="molecule type" value="Genomic_DNA"/>
</dbReference>
<dbReference type="AlphaFoldDB" id="A0A2G6KLA4"/>
<dbReference type="InterPro" id="IPR041712">
    <property type="entry name" value="DHPS-like_MBL-fold"/>
</dbReference>
<dbReference type="GO" id="GO:0016787">
    <property type="term" value="F:hydrolase activity"/>
    <property type="evidence" value="ECO:0007669"/>
    <property type="project" value="UniProtKB-KW"/>
</dbReference>
<feature type="domain" description="Metallo-beta-lactamase" evidence="1">
    <location>
        <begin position="38"/>
        <end position="120"/>
    </location>
</feature>
<evidence type="ECO:0000259" key="1">
    <source>
        <dbReference type="Pfam" id="PF00753"/>
    </source>
</evidence>
<dbReference type="CDD" id="cd07713">
    <property type="entry name" value="DHPS-like_MBL-fold"/>
    <property type="match status" value="1"/>
</dbReference>
<dbReference type="InterPro" id="IPR036866">
    <property type="entry name" value="RibonucZ/Hydroxyglut_hydro"/>
</dbReference>
<organism evidence="2 3">
    <name type="scientific">candidate division KSB3 bacterium</name>
    <dbReference type="NCBI Taxonomy" id="2044937"/>
    <lineage>
        <taxon>Bacteria</taxon>
        <taxon>candidate division KSB3</taxon>
    </lineage>
</organism>
<gene>
    <name evidence="2" type="ORF">CSA56_00365</name>
</gene>
<comment type="caution">
    <text evidence="2">The sequence shown here is derived from an EMBL/GenBank/DDBJ whole genome shotgun (WGS) entry which is preliminary data.</text>
</comment>
<name>A0A2G6KLA4_9BACT</name>
<dbReference type="InterPro" id="IPR001279">
    <property type="entry name" value="Metallo-B-lactamas"/>
</dbReference>
<dbReference type="Gene3D" id="3.60.15.10">
    <property type="entry name" value="Ribonuclease Z/Hydroxyacylglutathione hydrolase-like"/>
    <property type="match status" value="1"/>
</dbReference>
<evidence type="ECO:0000313" key="2">
    <source>
        <dbReference type="EMBL" id="PIE36448.1"/>
    </source>
</evidence>
<protein>
    <submittedName>
        <fullName evidence="2">MBL fold metallo-hydrolase</fullName>
    </submittedName>
</protein>